<evidence type="ECO:0000256" key="7">
    <source>
        <dbReference type="ARBA" id="ARBA00023136"/>
    </source>
</evidence>
<evidence type="ECO:0000313" key="9">
    <source>
        <dbReference type="EMBL" id="CAL19996.1"/>
    </source>
</evidence>
<name>Q0WH71_YERPE</name>
<sequence length="301" mass="32555">MMYCDCFWWILRSMMNYTRSFLVHSFADDVNRRGGGREFGFGWLVDANRTGESVSQSLYLGDFSRGRIWCRIIDHHWLQRGGSLVIRHPIIGFTDGITGLPAHLLSGPTAGDDTANSGVERHCGAVLLPVVAITHVISASPEAMQQIVFWLFGSLLKANMQGVLMTGSVLACSLVICLQQAWRLTALSAGEEQALGLGINVSALRKLAFLLATLLTAASVSFVGTIGFIGLVAPHFARMLVGEDQRYLIGISALCGSLLLVLASIISKLILPNGVVPIGIIIALIGVPVLFYFVTKQVKRA</sequence>
<dbReference type="EMBL" id="AL590842">
    <property type="protein sequence ID" value="CAL19996.1"/>
    <property type="molecule type" value="Genomic_DNA"/>
</dbReference>
<dbReference type="KEGG" id="ype:YPO1344"/>
<keyword evidence="6 8" id="KW-1133">Transmembrane helix</keyword>
<keyword evidence="4" id="KW-1003">Cell membrane</keyword>
<protein>
    <submittedName>
        <fullName evidence="9">FecCD transport family protein</fullName>
    </submittedName>
</protein>
<dbReference type="AlphaFoldDB" id="Q0WH71"/>
<evidence type="ECO:0000256" key="1">
    <source>
        <dbReference type="ARBA" id="ARBA00004651"/>
    </source>
</evidence>
<organism evidence="9 10">
    <name type="scientific">Yersinia pestis</name>
    <dbReference type="NCBI Taxonomy" id="632"/>
    <lineage>
        <taxon>Bacteria</taxon>
        <taxon>Pseudomonadati</taxon>
        <taxon>Pseudomonadota</taxon>
        <taxon>Gammaproteobacteria</taxon>
        <taxon>Enterobacterales</taxon>
        <taxon>Yersiniaceae</taxon>
        <taxon>Yersinia</taxon>
    </lineage>
</organism>
<dbReference type="Gene3D" id="1.10.3470.10">
    <property type="entry name" value="ABC transporter involved in vitamin B12 uptake, BtuC"/>
    <property type="match status" value="1"/>
</dbReference>
<dbReference type="CDD" id="cd06550">
    <property type="entry name" value="TM_ABC_iron-siderophores_like"/>
    <property type="match status" value="1"/>
</dbReference>
<evidence type="ECO:0000256" key="6">
    <source>
        <dbReference type="ARBA" id="ARBA00022989"/>
    </source>
</evidence>
<keyword evidence="3" id="KW-0813">Transport</keyword>
<dbReference type="InterPro" id="IPR000522">
    <property type="entry name" value="ABC_transptr_permease_BtuC"/>
</dbReference>
<dbReference type="Proteomes" id="UP000000815">
    <property type="component" value="Chromosome"/>
</dbReference>
<reference evidence="9 10" key="1">
    <citation type="journal article" date="2001" name="Nature">
        <title>Genome sequence of Yersinia pestis, the causative agent of plague.</title>
        <authorList>
            <person name="Parkhill J."/>
            <person name="Wren B.W."/>
            <person name="Thomson N.R."/>
            <person name="Titball R.W."/>
            <person name="Holden M.T.G."/>
            <person name="Prentice M.B."/>
            <person name="Sebaihia M."/>
            <person name="James K.D."/>
            <person name="Churcher C."/>
            <person name="Mungall K.L."/>
            <person name="Baker S."/>
            <person name="Basham D."/>
            <person name="Bentley S.D."/>
            <person name="Brooks K."/>
            <person name="Cerdeno-Tarraga A.M."/>
            <person name="Chillingworth T."/>
            <person name="Cronin A."/>
            <person name="Davies R.M."/>
            <person name="Davis P."/>
            <person name="Dougan G."/>
            <person name="Feltwell T."/>
            <person name="Hamlin N."/>
            <person name="Holroyd S."/>
            <person name="Jagels K."/>
            <person name="Leather S."/>
            <person name="Karlyshev A.V."/>
            <person name="Moule S."/>
            <person name="Oyston P.C.F."/>
            <person name="Quail M."/>
            <person name="Rutherford K."/>
            <person name="Simmonds M."/>
            <person name="Skelton J."/>
            <person name="Stevens K."/>
            <person name="Whitehead S."/>
            <person name="Barrell B.G."/>
        </authorList>
    </citation>
    <scope>NUCLEOTIDE SEQUENCE [LARGE SCALE GENOMIC DNA]</scope>
    <source>
        <strain evidence="10">CO-92 / Biovar Orientalis</strain>
    </source>
</reference>
<keyword evidence="10" id="KW-1185">Reference proteome</keyword>
<evidence type="ECO:0000256" key="2">
    <source>
        <dbReference type="ARBA" id="ARBA00007935"/>
    </source>
</evidence>
<evidence type="ECO:0000256" key="4">
    <source>
        <dbReference type="ARBA" id="ARBA00022475"/>
    </source>
</evidence>
<feature type="transmembrane region" description="Helical" evidence="8">
    <location>
        <begin position="248"/>
        <end position="270"/>
    </location>
</feature>
<dbReference type="HOGENOM" id="CLU_927342_0_0_6"/>
<comment type="similarity">
    <text evidence="2">Belongs to the binding-protein-dependent transport system permease family. FecCD subfamily.</text>
</comment>
<dbReference type="GO" id="GO:0033214">
    <property type="term" value="P:siderophore-iron import into cell"/>
    <property type="evidence" value="ECO:0000318"/>
    <property type="project" value="GO_Central"/>
</dbReference>
<dbReference type="eggNOG" id="COG0609">
    <property type="taxonomic scope" value="Bacteria"/>
</dbReference>
<accession>Q0WH71</accession>
<dbReference type="GO" id="GO:0022857">
    <property type="term" value="F:transmembrane transporter activity"/>
    <property type="evidence" value="ECO:0000318"/>
    <property type="project" value="GO_Central"/>
</dbReference>
<keyword evidence="7 8" id="KW-0472">Membrane</keyword>
<evidence type="ECO:0000256" key="5">
    <source>
        <dbReference type="ARBA" id="ARBA00022692"/>
    </source>
</evidence>
<dbReference type="PANTHER" id="PTHR30472:SF25">
    <property type="entry name" value="ABC TRANSPORTER PERMEASE PROTEIN MJ0876-RELATED"/>
    <property type="match status" value="1"/>
</dbReference>
<dbReference type="PANTHER" id="PTHR30472">
    <property type="entry name" value="FERRIC ENTEROBACTIN TRANSPORT SYSTEM PERMEASE PROTEIN"/>
    <property type="match status" value="1"/>
</dbReference>
<evidence type="ECO:0000256" key="8">
    <source>
        <dbReference type="SAM" id="Phobius"/>
    </source>
</evidence>
<dbReference type="PIR" id="AB0164">
    <property type="entry name" value="AB0164"/>
</dbReference>
<dbReference type="GO" id="GO:0005886">
    <property type="term" value="C:plasma membrane"/>
    <property type="evidence" value="ECO:0000318"/>
    <property type="project" value="GO_Central"/>
</dbReference>
<gene>
    <name evidence="9" type="ordered locus">YPO1344</name>
</gene>
<feature type="transmembrane region" description="Helical" evidence="8">
    <location>
        <begin position="276"/>
        <end position="295"/>
    </location>
</feature>
<dbReference type="Pfam" id="PF01032">
    <property type="entry name" value="FecCD"/>
    <property type="match status" value="1"/>
</dbReference>
<dbReference type="InterPro" id="IPR037294">
    <property type="entry name" value="ABC_BtuC-like"/>
</dbReference>
<dbReference type="PaxDb" id="214092-YPO1344"/>
<feature type="transmembrane region" description="Helical" evidence="8">
    <location>
        <begin position="207"/>
        <end position="236"/>
    </location>
</feature>
<evidence type="ECO:0000256" key="3">
    <source>
        <dbReference type="ARBA" id="ARBA00022448"/>
    </source>
</evidence>
<comment type="subcellular location">
    <subcellularLocation>
        <location evidence="1">Cell membrane</location>
        <topology evidence="1">Multi-pass membrane protein</topology>
    </subcellularLocation>
</comment>
<keyword evidence="5 8" id="KW-0812">Transmembrane</keyword>
<dbReference type="STRING" id="214092.YPO1344"/>
<proteinExistence type="inferred from homology"/>
<evidence type="ECO:0000313" key="10">
    <source>
        <dbReference type="Proteomes" id="UP000000815"/>
    </source>
</evidence>
<dbReference type="SUPFAM" id="SSF81345">
    <property type="entry name" value="ABC transporter involved in vitamin B12 uptake, BtuC"/>
    <property type="match status" value="1"/>
</dbReference>